<feature type="compositionally biased region" description="Polar residues" evidence="2">
    <location>
        <begin position="88"/>
        <end position="98"/>
    </location>
</feature>
<comment type="caution">
    <text evidence="3">The sequence shown here is derived from an EMBL/GenBank/DDBJ whole genome shotgun (WGS) entry which is preliminary data.</text>
</comment>
<dbReference type="AlphaFoldDB" id="A0A081APM7"/>
<proteinExistence type="predicted"/>
<gene>
    <name evidence="3" type="ORF">F444_04748</name>
</gene>
<name>A0A081APM7_PHYNI</name>
<feature type="coiled-coil region" evidence="1">
    <location>
        <begin position="113"/>
        <end position="140"/>
    </location>
</feature>
<dbReference type="PANTHER" id="PTHR35796:SF3">
    <property type="entry name" value="BHLH DOMAIN-CONTAINING PROTEIN"/>
    <property type="match status" value="1"/>
</dbReference>
<keyword evidence="1" id="KW-0175">Coiled coil</keyword>
<dbReference type="PANTHER" id="PTHR35796">
    <property type="entry name" value="HYPOTHETICAL CYTOSOLIC PROTEIN"/>
    <property type="match status" value="1"/>
</dbReference>
<evidence type="ECO:0000313" key="3">
    <source>
        <dbReference type="EMBL" id="ETO80838.1"/>
    </source>
</evidence>
<accession>A0A081APM7</accession>
<sequence length="465" mass="52611">MATPNALEGSTDVAKSTATFAAGACSLELPDLDQDASIIDFGLDFHGIPHCIDASISEAIWQGVPIQGDGRHALKALGRHEEDDTFNFPHSSGFTPTPAQRPKRSRVPTWKKIKALRDEVAELTARLRTLEADQQRNAQQTPRDLNPLKRSELWKQIAERQLEHRQTSEEENMMLRELMHVQIQEARSLRWVLKRRDKIKLLGTVLGVEDYLEPPKTAPLPDVTQSGTQAFEKIMLDVDHLYVRAESIFMEKGIQKIPYPGRKRRAVATALNGVRYELIDRRAIPFSSKAIEEAMWDALTQLVLTELQCVKITDTDVQFQTEYSDQTTATSLTSLFVTYYGTGNFVMPVKVQKIVRKYVEDSRSVFIYRLYVEPKTASDQVGVRIVVTLVLEVQYHGAIFAGDTALLQGYFYVTRYDEGLPAGQLLRLSANLDLGLVVWEELVFRIYRHMENNLPGETCAENVSV</sequence>
<evidence type="ECO:0000256" key="2">
    <source>
        <dbReference type="SAM" id="MobiDB-lite"/>
    </source>
</evidence>
<organism evidence="3 4">
    <name type="scientific">Phytophthora nicotianae P1976</name>
    <dbReference type="NCBI Taxonomy" id="1317066"/>
    <lineage>
        <taxon>Eukaryota</taxon>
        <taxon>Sar</taxon>
        <taxon>Stramenopiles</taxon>
        <taxon>Oomycota</taxon>
        <taxon>Peronosporomycetes</taxon>
        <taxon>Peronosporales</taxon>
        <taxon>Peronosporaceae</taxon>
        <taxon>Phytophthora</taxon>
    </lineage>
</organism>
<dbReference type="EMBL" id="ANJA01000952">
    <property type="protein sequence ID" value="ETO80838.1"/>
    <property type="molecule type" value="Genomic_DNA"/>
</dbReference>
<feature type="region of interest" description="Disordered" evidence="2">
    <location>
        <begin position="84"/>
        <end position="107"/>
    </location>
</feature>
<dbReference type="Proteomes" id="UP000028582">
    <property type="component" value="Unassembled WGS sequence"/>
</dbReference>
<evidence type="ECO:0000313" key="4">
    <source>
        <dbReference type="Proteomes" id="UP000028582"/>
    </source>
</evidence>
<reference evidence="3 4" key="1">
    <citation type="submission" date="2013-11" db="EMBL/GenBank/DDBJ databases">
        <title>The Genome Sequence of Phytophthora parasitica P1976.</title>
        <authorList>
            <consortium name="The Broad Institute Genomics Platform"/>
            <person name="Russ C."/>
            <person name="Tyler B."/>
            <person name="Panabieres F."/>
            <person name="Shan W."/>
            <person name="Tripathy S."/>
            <person name="Grunwald N."/>
            <person name="Machado M."/>
            <person name="Johnson C.S."/>
            <person name="Walker B."/>
            <person name="Young S."/>
            <person name="Zeng Q."/>
            <person name="Gargeya S."/>
            <person name="Fitzgerald M."/>
            <person name="Haas B."/>
            <person name="Abouelleil A."/>
            <person name="Allen A.W."/>
            <person name="Alvarado L."/>
            <person name="Arachchi H.M."/>
            <person name="Berlin A.M."/>
            <person name="Chapman S.B."/>
            <person name="Gainer-Dewar J."/>
            <person name="Goldberg J."/>
            <person name="Griggs A."/>
            <person name="Gujja S."/>
            <person name="Hansen M."/>
            <person name="Howarth C."/>
            <person name="Imamovic A."/>
            <person name="Ireland A."/>
            <person name="Larimer J."/>
            <person name="McCowan C."/>
            <person name="Murphy C."/>
            <person name="Pearson M."/>
            <person name="Poon T.W."/>
            <person name="Priest M."/>
            <person name="Roberts A."/>
            <person name="Saif S."/>
            <person name="Shea T."/>
            <person name="Sisk P."/>
            <person name="Sykes S."/>
            <person name="Wortman J."/>
            <person name="Nusbaum C."/>
            <person name="Birren B."/>
        </authorList>
    </citation>
    <scope>NUCLEOTIDE SEQUENCE [LARGE SCALE GENOMIC DNA]</scope>
    <source>
        <strain evidence="3 4">P1976</strain>
    </source>
</reference>
<protein>
    <submittedName>
        <fullName evidence="3">Uncharacterized protein</fullName>
    </submittedName>
</protein>
<evidence type="ECO:0000256" key="1">
    <source>
        <dbReference type="SAM" id="Coils"/>
    </source>
</evidence>